<dbReference type="Gene3D" id="3.40.50.2000">
    <property type="entry name" value="Glycogen Phosphorylase B"/>
    <property type="match status" value="2"/>
</dbReference>
<evidence type="ECO:0000256" key="1">
    <source>
        <dbReference type="ARBA" id="ARBA00022679"/>
    </source>
</evidence>
<evidence type="ECO:0000313" key="4">
    <source>
        <dbReference type="Proteomes" id="UP000256941"/>
    </source>
</evidence>
<dbReference type="Pfam" id="PF13692">
    <property type="entry name" value="Glyco_trans_1_4"/>
    <property type="match status" value="1"/>
</dbReference>
<gene>
    <name evidence="3" type="ORF">BDD41_4003</name>
</gene>
<evidence type="ECO:0000313" key="3">
    <source>
        <dbReference type="EMBL" id="REF68920.1"/>
    </source>
</evidence>
<dbReference type="PANTHER" id="PTHR46401">
    <property type="entry name" value="GLYCOSYLTRANSFERASE WBBK-RELATED"/>
    <property type="match status" value="1"/>
</dbReference>
<accession>A0A3D9XEF4</accession>
<dbReference type="InterPro" id="IPR028098">
    <property type="entry name" value="Glyco_trans_4-like_N"/>
</dbReference>
<dbReference type="RefSeq" id="WP_116222787.1">
    <property type="nucleotide sequence ID" value="NZ_CP038197.1"/>
</dbReference>
<protein>
    <submittedName>
        <fullName evidence="3">Glycosyltransferase involved in cell wall biosynthesis</fullName>
    </submittedName>
</protein>
<dbReference type="EMBL" id="QTUJ01000003">
    <property type="protein sequence ID" value="REF68920.1"/>
    <property type="molecule type" value="Genomic_DNA"/>
</dbReference>
<feature type="domain" description="Glycosyltransferase subfamily 4-like N-terminal" evidence="2">
    <location>
        <begin position="81"/>
        <end position="158"/>
    </location>
</feature>
<proteinExistence type="predicted"/>
<sequence>MTPPCDAAFAIPGDIATLTGGYIYERRLLEGLRALGHDVRHLQLPASFPDPAPSEMAAAVAALVAEDRPLIVDGLVFGAIDTAGLAQVRAPIVAMIHHPLAMETGLDPARRAHLYRTERDNLRLARRVLVPSPHTRALLTERYGVPPDRITIARPGVERPWLVPAPLTPPLILSVGILHPRKGHDVLIKALAKLADMDWQAVIVGNPWDRAHAAALARQLAESPVSDRVVLAGRVDAERLEQLYASASIFALATRYEGHGLVFDEALAHGLPIVGCATGAVPDTVPAAAGLLVPPDDPPAFAAALRRLLGEAPLHAQLRDAARRAGDALPGWRETAAVASRVLERCALPRYRAIRSAGDRD</sequence>
<organism evidence="3 4">
    <name type="scientific">Paracoccus versutus</name>
    <name type="common">Thiobacillus versutus</name>
    <dbReference type="NCBI Taxonomy" id="34007"/>
    <lineage>
        <taxon>Bacteria</taxon>
        <taxon>Pseudomonadati</taxon>
        <taxon>Pseudomonadota</taxon>
        <taxon>Alphaproteobacteria</taxon>
        <taxon>Rhodobacterales</taxon>
        <taxon>Paracoccaceae</taxon>
        <taxon>Paracoccus</taxon>
    </lineage>
</organism>
<dbReference type="PANTHER" id="PTHR46401:SF2">
    <property type="entry name" value="GLYCOSYLTRANSFERASE WBBK-RELATED"/>
    <property type="match status" value="1"/>
</dbReference>
<dbReference type="GO" id="GO:0016757">
    <property type="term" value="F:glycosyltransferase activity"/>
    <property type="evidence" value="ECO:0007669"/>
    <property type="project" value="UniProtKB-ARBA"/>
</dbReference>
<comment type="caution">
    <text evidence="3">The sequence shown here is derived from an EMBL/GenBank/DDBJ whole genome shotgun (WGS) entry which is preliminary data.</text>
</comment>
<reference evidence="3 4" key="1">
    <citation type="submission" date="2018-08" db="EMBL/GenBank/DDBJ databases">
        <title>Genomic Encyclopedia of Archaeal and Bacterial Type Strains, Phase II (KMG-II): from individual species to whole genera.</title>
        <authorList>
            <person name="Goeker M."/>
        </authorList>
    </citation>
    <scope>NUCLEOTIDE SEQUENCE [LARGE SCALE GENOMIC DNA]</scope>
    <source>
        <strain evidence="3 4">DSM 17099</strain>
    </source>
</reference>
<evidence type="ECO:0000259" key="2">
    <source>
        <dbReference type="Pfam" id="PF13439"/>
    </source>
</evidence>
<name>A0A3D9XEF4_PARVE</name>
<dbReference type="Pfam" id="PF13439">
    <property type="entry name" value="Glyco_transf_4"/>
    <property type="match status" value="1"/>
</dbReference>
<dbReference type="SUPFAM" id="SSF53756">
    <property type="entry name" value="UDP-Glycosyltransferase/glycogen phosphorylase"/>
    <property type="match status" value="1"/>
</dbReference>
<dbReference type="Proteomes" id="UP000256941">
    <property type="component" value="Unassembled WGS sequence"/>
</dbReference>
<dbReference type="AlphaFoldDB" id="A0A3D9XEF4"/>
<dbReference type="CDD" id="cd03801">
    <property type="entry name" value="GT4_PimA-like"/>
    <property type="match status" value="1"/>
</dbReference>
<dbReference type="GO" id="GO:0009103">
    <property type="term" value="P:lipopolysaccharide biosynthetic process"/>
    <property type="evidence" value="ECO:0007669"/>
    <property type="project" value="TreeGrafter"/>
</dbReference>
<keyword evidence="1 3" id="KW-0808">Transferase</keyword>